<accession>A0A143HP08</accession>
<protein>
    <submittedName>
        <fullName evidence="1">Uncharacterized protein</fullName>
    </submittedName>
</protein>
<reference evidence="2" key="1">
    <citation type="submission" date="2016-03" db="EMBL/GenBank/DDBJ databases">
        <authorList>
            <person name="Lee Y.-S."/>
            <person name="Choi Y.-L."/>
        </authorList>
    </citation>
    <scope>NUCLEOTIDE SEQUENCE [LARGE SCALE GENOMIC DNA]</scope>
    <source>
        <strain evidence="2">DAU221</strain>
    </source>
</reference>
<name>A0A143HP08_MICTH</name>
<dbReference type="KEGG" id="mthd:A3224_13475"/>
<organism evidence="1 2">
    <name type="scientific">Microbulbifer thermotolerans</name>
    <dbReference type="NCBI Taxonomy" id="252514"/>
    <lineage>
        <taxon>Bacteria</taxon>
        <taxon>Pseudomonadati</taxon>
        <taxon>Pseudomonadota</taxon>
        <taxon>Gammaproteobacteria</taxon>
        <taxon>Cellvibrionales</taxon>
        <taxon>Microbulbiferaceae</taxon>
        <taxon>Microbulbifer</taxon>
    </lineage>
</organism>
<proteinExistence type="predicted"/>
<evidence type="ECO:0000313" key="1">
    <source>
        <dbReference type="EMBL" id="AMX03449.1"/>
    </source>
</evidence>
<sequence length="76" mass="8148">MLRRKGAHLLPVFFLLVAVSGPGSAEIYKWEAGSGFPVRETGVTVRTLIRPTFSPTPASSNDCLMIACKETAGIPE</sequence>
<dbReference type="AlphaFoldDB" id="A0A143HP08"/>
<gene>
    <name evidence="1" type="ORF">A3224_13475</name>
</gene>
<dbReference type="Proteomes" id="UP000076077">
    <property type="component" value="Chromosome"/>
</dbReference>
<dbReference type="STRING" id="252514.A3224_13475"/>
<dbReference type="EMBL" id="CP014864">
    <property type="protein sequence ID" value="AMX03449.1"/>
    <property type="molecule type" value="Genomic_DNA"/>
</dbReference>
<evidence type="ECO:0000313" key="2">
    <source>
        <dbReference type="Proteomes" id="UP000076077"/>
    </source>
</evidence>
<keyword evidence="2" id="KW-1185">Reference proteome</keyword>